<keyword evidence="1" id="KW-1133">Transmembrane helix</keyword>
<gene>
    <name evidence="2" type="ORF">PVL29_025402</name>
</gene>
<proteinExistence type="predicted"/>
<dbReference type="EMBL" id="JARBHA010000019">
    <property type="protein sequence ID" value="KAJ9671675.1"/>
    <property type="molecule type" value="Genomic_DNA"/>
</dbReference>
<reference evidence="2 3" key="1">
    <citation type="journal article" date="2023" name="BMC Biotechnol.">
        <title>Vitis rotundifolia cv Carlos genome sequencing.</title>
        <authorList>
            <person name="Huff M."/>
            <person name="Hulse-Kemp A."/>
            <person name="Scheffler B."/>
            <person name="Youngblood R."/>
            <person name="Simpson S."/>
            <person name="Babiker E."/>
            <person name="Staton M."/>
        </authorList>
    </citation>
    <scope>NUCLEOTIDE SEQUENCE [LARGE SCALE GENOMIC DNA]</scope>
    <source>
        <tissue evidence="2">Leaf</tissue>
    </source>
</reference>
<evidence type="ECO:0000256" key="1">
    <source>
        <dbReference type="SAM" id="Phobius"/>
    </source>
</evidence>
<evidence type="ECO:0000313" key="3">
    <source>
        <dbReference type="Proteomes" id="UP001168098"/>
    </source>
</evidence>
<keyword evidence="1" id="KW-0472">Membrane</keyword>
<dbReference type="Proteomes" id="UP001168098">
    <property type="component" value="Unassembled WGS sequence"/>
</dbReference>
<accession>A0AA38YJP7</accession>
<keyword evidence="1" id="KW-0812">Transmembrane</keyword>
<name>A0AA38YJP7_VITRO</name>
<sequence>MNVLKRVMTWISISLFLWPILVGAWRVNSSYKKAVVMERAPVPPSASSSCTYIGGANRDQYRRCPPSTR</sequence>
<keyword evidence="3" id="KW-1185">Reference proteome</keyword>
<comment type="caution">
    <text evidence="2">The sequence shown here is derived from an EMBL/GenBank/DDBJ whole genome shotgun (WGS) entry which is preliminary data.</text>
</comment>
<feature type="transmembrane region" description="Helical" evidence="1">
    <location>
        <begin position="7"/>
        <end position="27"/>
    </location>
</feature>
<dbReference type="AlphaFoldDB" id="A0AA38YJP7"/>
<organism evidence="2 3">
    <name type="scientific">Vitis rotundifolia</name>
    <name type="common">Muscadine grape</name>
    <dbReference type="NCBI Taxonomy" id="103349"/>
    <lineage>
        <taxon>Eukaryota</taxon>
        <taxon>Viridiplantae</taxon>
        <taxon>Streptophyta</taxon>
        <taxon>Embryophyta</taxon>
        <taxon>Tracheophyta</taxon>
        <taxon>Spermatophyta</taxon>
        <taxon>Magnoliopsida</taxon>
        <taxon>eudicotyledons</taxon>
        <taxon>Gunneridae</taxon>
        <taxon>Pentapetalae</taxon>
        <taxon>rosids</taxon>
        <taxon>Vitales</taxon>
        <taxon>Vitaceae</taxon>
        <taxon>Viteae</taxon>
        <taxon>Vitis</taxon>
    </lineage>
</organism>
<protein>
    <submittedName>
        <fullName evidence="2">Uncharacterized protein</fullName>
    </submittedName>
</protein>
<evidence type="ECO:0000313" key="2">
    <source>
        <dbReference type="EMBL" id="KAJ9671675.1"/>
    </source>
</evidence>